<evidence type="ECO:0000313" key="3">
    <source>
        <dbReference type="Proteomes" id="UP001153069"/>
    </source>
</evidence>
<accession>A0A9N8EHD8</accession>
<feature type="compositionally biased region" description="Polar residues" evidence="1">
    <location>
        <begin position="149"/>
        <end position="162"/>
    </location>
</feature>
<feature type="region of interest" description="Disordered" evidence="1">
    <location>
        <begin position="147"/>
        <end position="192"/>
    </location>
</feature>
<organism evidence="2 3">
    <name type="scientific">Seminavis robusta</name>
    <dbReference type="NCBI Taxonomy" id="568900"/>
    <lineage>
        <taxon>Eukaryota</taxon>
        <taxon>Sar</taxon>
        <taxon>Stramenopiles</taxon>
        <taxon>Ochrophyta</taxon>
        <taxon>Bacillariophyta</taxon>
        <taxon>Bacillariophyceae</taxon>
        <taxon>Bacillariophycidae</taxon>
        <taxon>Naviculales</taxon>
        <taxon>Naviculaceae</taxon>
        <taxon>Seminavis</taxon>
    </lineage>
</organism>
<evidence type="ECO:0000313" key="2">
    <source>
        <dbReference type="EMBL" id="CAB9520803.1"/>
    </source>
</evidence>
<comment type="caution">
    <text evidence="2">The sequence shown here is derived from an EMBL/GenBank/DDBJ whole genome shotgun (WGS) entry which is preliminary data.</text>
</comment>
<feature type="compositionally biased region" description="Basic and acidic residues" evidence="1">
    <location>
        <begin position="181"/>
        <end position="190"/>
    </location>
</feature>
<proteinExistence type="predicted"/>
<keyword evidence="3" id="KW-1185">Reference proteome</keyword>
<gene>
    <name evidence="2" type="ORF">SEMRO_1136_G245140.1</name>
</gene>
<name>A0A9N8EHD8_9STRA</name>
<sequence>MNTQRRVSRGKGGSAFPTDGRLPKQNARRRRQPKQTPAPNKYAEQDQARIQNEEEQASSVASSEEQMPDNVQIIVPALQPAEQAIEEEPWREEIRHVRRRIKNVQEAIQTGTEGIANPKTYQTNVLNSVENCIQEWRAILNHYMPLDPNDTQVSRTDNNSDTPNDHEQTAMDSSSQSSQSHDNDENRDGEPLQLAEQSGPVLLESPADEPTLHHDVAATNTTIIDPTIIKETALEVYMLMQLALQCGPLTGSNPGYFKRCGGTVARMVHEFLIRVAHNETECTMALRFSEKQASAITVWTKNAAKAAQQDKEPSKSNLKKQQGKSKKKKKQKN</sequence>
<feature type="region of interest" description="Disordered" evidence="1">
    <location>
        <begin position="1"/>
        <end position="67"/>
    </location>
</feature>
<dbReference type="Proteomes" id="UP001153069">
    <property type="component" value="Unassembled WGS sequence"/>
</dbReference>
<protein>
    <submittedName>
        <fullName evidence="2">Uncharacterized protein</fullName>
    </submittedName>
</protein>
<feature type="region of interest" description="Disordered" evidence="1">
    <location>
        <begin position="301"/>
        <end position="333"/>
    </location>
</feature>
<evidence type="ECO:0000256" key="1">
    <source>
        <dbReference type="SAM" id="MobiDB-lite"/>
    </source>
</evidence>
<feature type="compositionally biased region" description="Basic residues" evidence="1">
    <location>
        <begin position="317"/>
        <end position="333"/>
    </location>
</feature>
<dbReference type="EMBL" id="CAICTM010001134">
    <property type="protein sequence ID" value="CAB9520803.1"/>
    <property type="molecule type" value="Genomic_DNA"/>
</dbReference>
<dbReference type="AlphaFoldDB" id="A0A9N8EHD8"/>
<reference evidence="2" key="1">
    <citation type="submission" date="2020-06" db="EMBL/GenBank/DDBJ databases">
        <authorList>
            <consortium name="Plant Systems Biology data submission"/>
        </authorList>
    </citation>
    <scope>NUCLEOTIDE SEQUENCE</scope>
    <source>
        <strain evidence="2">D6</strain>
    </source>
</reference>
<dbReference type="OrthoDB" id="47424at2759"/>